<dbReference type="Proteomes" id="UP000343317">
    <property type="component" value="Unassembled WGS sequence"/>
</dbReference>
<proteinExistence type="predicted"/>
<dbReference type="EMBL" id="CABPSM010000005">
    <property type="protein sequence ID" value="VVE05029.1"/>
    <property type="molecule type" value="Genomic_DNA"/>
</dbReference>
<sequence length="132" mass="14356">MTLAKIEPMLLVNFLAEICGEKVQRCTLSQATDPVWGSMRNIVSLTLLTPGHGEASEAWQAASVSQVFVSGTSDHIKYVTCAGKGYVVPSRSDLDVAEGDWAPNYERGDVYVVPSETQPCCQDADWLKVYGV</sequence>
<accession>A0A5E4V0X6</accession>
<name>A0A5E4V0X6_9BURK</name>
<reference evidence="1 2" key="1">
    <citation type="submission" date="2019-08" db="EMBL/GenBank/DDBJ databases">
        <authorList>
            <person name="Peeters C."/>
        </authorList>
    </citation>
    <scope>NUCLEOTIDE SEQUENCE [LARGE SCALE GENOMIC DNA]</scope>
    <source>
        <strain evidence="1 2">LMG 31112</strain>
    </source>
</reference>
<evidence type="ECO:0000313" key="1">
    <source>
        <dbReference type="EMBL" id="VVE05029.1"/>
    </source>
</evidence>
<keyword evidence="2" id="KW-1185">Reference proteome</keyword>
<organism evidence="1 2">
    <name type="scientific">Pandoraea horticolens</name>
    <dbReference type="NCBI Taxonomy" id="2508298"/>
    <lineage>
        <taxon>Bacteria</taxon>
        <taxon>Pseudomonadati</taxon>
        <taxon>Pseudomonadota</taxon>
        <taxon>Betaproteobacteria</taxon>
        <taxon>Burkholderiales</taxon>
        <taxon>Burkholderiaceae</taxon>
        <taxon>Pandoraea</taxon>
    </lineage>
</organism>
<gene>
    <name evidence="1" type="ORF">PHO31112_02337</name>
</gene>
<protein>
    <submittedName>
        <fullName evidence="1">Uncharacterized protein</fullName>
    </submittedName>
</protein>
<dbReference type="AlphaFoldDB" id="A0A5E4V0X6"/>
<evidence type="ECO:0000313" key="2">
    <source>
        <dbReference type="Proteomes" id="UP000343317"/>
    </source>
</evidence>